<evidence type="ECO:0000259" key="17">
    <source>
        <dbReference type="PROSITE" id="PS50923"/>
    </source>
</evidence>
<dbReference type="GO" id="GO:0031638">
    <property type="term" value="P:zymogen activation"/>
    <property type="evidence" value="ECO:0007669"/>
    <property type="project" value="TreeGrafter"/>
</dbReference>
<comment type="caution">
    <text evidence="13">Lacks conserved residue(s) required for the propagation of feature annotation.</text>
</comment>
<dbReference type="InterPro" id="IPR043504">
    <property type="entry name" value="Peptidase_S1_PA_chymotrypsin"/>
</dbReference>
<proteinExistence type="predicted"/>
<feature type="binding site" evidence="12">
    <location>
        <position position="117"/>
    </location>
    <ligand>
        <name>Ca(2+)</name>
        <dbReference type="ChEBI" id="CHEBI:29108"/>
        <label>2</label>
    </ligand>
</feature>
<dbReference type="Gene3D" id="2.10.70.10">
    <property type="entry name" value="Complement Module, domain 1"/>
    <property type="match status" value="2"/>
</dbReference>
<dbReference type="InterPro" id="IPR024175">
    <property type="entry name" value="Pept_S1A_C1r/C1S/mannan-bd"/>
</dbReference>
<dbReference type="PIRSF" id="PIRSF001155">
    <property type="entry name" value="C1r_C1s_MASP"/>
    <property type="match status" value="1"/>
</dbReference>
<evidence type="ECO:0000256" key="11">
    <source>
        <dbReference type="PIRSR" id="PIRSR001155-2"/>
    </source>
</evidence>
<feature type="binding site" evidence="12">
    <location>
        <position position="101"/>
    </location>
    <ligand>
        <name>Ca(2+)</name>
        <dbReference type="ChEBI" id="CHEBI:29108"/>
        <label>1</label>
    </ligand>
</feature>
<dbReference type="SMART" id="SM00042">
    <property type="entry name" value="CUB"/>
    <property type="match status" value="2"/>
</dbReference>
<dbReference type="PROSITE" id="PS50923">
    <property type="entry name" value="SUSHI"/>
    <property type="match status" value="2"/>
</dbReference>
<organism evidence="18 19">
    <name type="scientific">Bagarius yarrelli</name>
    <name type="common">Goonch</name>
    <name type="synonym">Bagrus yarrelli</name>
    <dbReference type="NCBI Taxonomy" id="175774"/>
    <lineage>
        <taxon>Eukaryota</taxon>
        <taxon>Metazoa</taxon>
        <taxon>Chordata</taxon>
        <taxon>Craniata</taxon>
        <taxon>Vertebrata</taxon>
        <taxon>Euteleostomi</taxon>
        <taxon>Actinopterygii</taxon>
        <taxon>Neopterygii</taxon>
        <taxon>Teleostei</taxon>
        <taxon>Ostariophysi</taxon>
        <taxon>Siluriformes</taxon>
        <taxon>Sisoridae</taxon>
        <taxon>Sisorinae</taxon>
        <taxon>Bagarius</taxon>
    </lineage>
</organism>
<keyword evidence="3" id="KW-0245">EGF-like domain</keyword>
<evidence type="ECO:0000256" key="7">
    <source>
        <dbReference type="ARBA" id="ARBA00023157"/>
    </source>
</evidence>
<feature type="binding site" evidence="12">
    <location>
        <position position="230"/>
    </location>
    <ligand>
        <name>Ca(2+)</name>
        <dbReference type="ChEBI" id="CHEBI:29108"/>
        <label>3</label>
    </ligand>
</feature>
<feature type="domain" description="Sushi" evidence="17">
    <location>
        <begin position="238"/>
        <end position="298"/>
    </location>
</feature>
<dbReference type="CDD" id="cd00190">
    <property type="entry name" value="Tryp_SPc"/>
    <property type="match status" value="1"/>
</dbReference>
<dbReference type="CDD" id="cd00041">
    <property type="entry name" value="CUB"/>
    <property type="match status" value="2"/>
</dbReference>
<reference evidence="18 19" key="1">
    <citation type="journal article" date="2019" name="Genome Biol. Evol.">
        <title>Whole-Genome Sequencing of the Giant Devil Catfish, Bagarius yarrelli.</title>
        <authorList>
            <person name="Jiang W."/>
            <person name="Lv Y."/>
            <person name="Cheng L."/>
            <person name="Yang K."/>
            <person name="Chao B."/>
            <person name="Wang X."/>
            <person name="Li Y."/>
            <person name="Pan X."/>
            <person name="You X."/>
            <person name="Zhang Y."/>
            <person name="Yang J."/>
            <person name="Li J."/>
            <person name="Zhang X."/>
            <person name="Liu S."/>
            <person name="Sun C."/>
            <person name="Yang J."/>
            <person name="Shi Q."/>
        </authorList>
    </citation>
    <scope>NUCLEOTIDE SEQUENCE [LARGE SCALE GENOMIC DNA]</scope>
    <source>
        <strain evidence="18">JWS20170419001</strain>
        <tissue evidence="18">Muscle</tissue>
    </source>
</reference>
<dbReference type="OrthoDB" id="9985152at2759"/>
<dbReference type="Pfam" id="PF00084">
    <property type="entry name" value="Sushi"/>
    <property type="match status" value="1"/>
</dbReference>
<evidence type="ECO:0000256" key="12">
    <source>
        <dbReference type="PIRSR" id="PIRSR001155-4"/>
    </source>
</evidence>
<evidence type="ECO:0000256" key="1">
    <source>
        <dbReference type="ARBA" id="ARBA00004613"/>
    </source>
</evidence>
<feature type="active site" description="Charge relay system" evidence="10">
    <location>
        <position position="461"/>
    </location>
</feature>
<comment type="caution">
    <text evidence="18">The sequence shown here is derived from an EMBL/GenBank/DDBJ whole genome shotgun (WGS) entry which is preliminary data.</text>
</comment>
<dbReference type="InterPro" id="IPR000436">
    <property type="entry name" value="Sushi_SCR_CCP_dom"/>
</dbReference>
<feature type="disulfide bond" evidence="11">
    <location>
        <begin position="267"/>
        <end position="296"/>
    </location>
</feature>
<dbReference type="Pfam" id="PF00431">
    <property type="entry name" value="CUB"/>
    <property type="match status" value="2"/>
</dbReference>
<dbReference type="SUPFAM" id="SSF50494">
    <property type="entry name" value="Trypsin-like serine proteases"/>
    <property type="match status" value="1"/>
</dbReference>
<evidence type="ECO:0000256" key="8">
    <source>
        <dbReference type="ARBA" id="ARBA00023180"/>
    </source>
</evidence>
<evidence type="ECO:0000256" key="4">
    <source>
        <dbReference type="ARBA" id="ARBA00022659"/>
    </source>
</evidence>
<feature type="active site" description="Charge relay system" evidence="10">
    <location>
        <position position="418"/>
    </location>
</feature>
<evidence type="ECO:0000259" key="15">
    <source>
        <dbReference type="PROSITE" id="PS01180"/>
    </source>
</evidence>
<feature type="disulfide bond" evidence="11">
    <location>
        <begin position="191"/>
        <end position="208"/>
    </location>
</feature>
<comment type="subcellular location">
    <subcellularLocation>
        <location evidence="1">Secreted</location>
    </subcellularLocation>
</comment>
<dbReference type="SUPFAM" id="SSF57535">
    <property type="entry name" value="Complement control module/SCR domain"/>
    <property type="match status" value="2"/>
</dbReference>
<keyword evidence="18" id="KW-0645">Protease</keyword>
<dbReference type="AlphaFoldDB" id="A0A556U1K4"/>
<sequence>MVCVSLWISVCVSLASVCQSFSHTGQIRSPGFPHGYSSDLSKTWRLCAPPGHVLALTLLHLDLEASYECENDNLKIFEDHSLLANLCGKMTHEELQSMNPSLRSSSGGCLNVTFQSDYSNTKRHTGFFLFYTIQVNCTEQRYGAGVVTSPGSPGPYFESSRCSFYLTVDTRYQIELKFTGVFDIESRNGRCIDFVKIKTDHKTIGPFCGKDKPEVILTASRHAEVIFHSDLEGTNQVMQCHKKVPPHATVSPMKELYAMGETIQVHCDVGYVLIDDTDSHEPMCLLDGSWSSAPSCDPVDCGVPELPFMMQLMVDVLDTTYKHNITVYCFSEYYQLEGAANFTCEATGDWVSENGDIFSKESPQCTPVCGMTKEFFGSRIFGGKKAQLGQIPWQLLVKHPDRGGAALINDYWAITAAHVVEDKRTRIFIGGMIDAQGESIQMETEKILIHPDYKPQNYDNDIALVKMTSRVPLNQNLLPVCLSKTKSKEKAMENMSGTISGFGGISKTNKQARFLWYANVKEYQKVCFDSPLEVTENMFCAGDAEGKADSCKGDSGGPLVIPAVGLGSVETPYRLKGIVSWGPECGSTHYKGYYTKVDNYLTWINDMIKNN</sequence>
<dbReference type="GO" id="GO:0006956">
    <property type="term" value="P:complement activation"/>
    <property type="evidence" value="ECO:0007669"/>
    <property type="project" value="InterPro"/>
</dbReference>
<evidence type="ECO:0000259" key="16">
    <source>
        <dbReference type="PROSITE" id="PS50240"/>
    </source>
</evidence>
<dbReference type="PRINTS" id="PR00722">
    <property type="entry name" value="CHYMOTRYPSIN"/>
</dbReference>
<dbReference type="GO" id="GO:0004252">
    <property type="term" value="F:serine-type endopeptidase activity"/>
    <property type="evidence" value="ECO:0007669"/>
    <property type="project" value="InterPro"/>
</dbReference>
<feature type="disulfide bond" evidence="11">
    <location>
        <begin position="329"/>
        <end position="365"/>
    </location>
</feature>
<evidence type="ECO:0000313" key="18">
    <source>
        <dbReference type="EMBL" id="TSL82589.1"/>
    </source>
</evidence>
<feature type="binding site" evidence="12">
    <location>
        <position position="72"/>
    </location>
    <ligand>
        <name>Ca(2+)</name>
        <dbReference type="ChEBI" id="CHEBI:29108"/>
        <label>1</label>
    </ligand>
</feature>
<dbReference type="InterPro" id="IPR001314">
    <property type="entry name" value="Peptidase_S1A"/>
</dbReference>
<dbReference type="Pfam" id="PF00089">
    <property type="entry name" value="Trypsin"/>
    <property type="match status" value="1"/>
</dbReference>
<dbReference type="InterPro" id="IPR009003">
    <property type="entry name" value="Peptidase_S1_PA"/>
</dbReference>
<dbReference type="FunFam" id="2.40.10.10:FF:000054">
    <property type="entry name" value="Complement C1r subcomponent"/>
    <property type="match status" value="1"/>
</dbReference>
<evidence type="ECO:0000256" key="5">
    <source>
        <dbReference type="ARBA" id="ARBA00022729"/>
    </source>
</evidence>
<evidence type="ECO:0000256" key="9">
    <source>
        <dbReference type="ARBA" id="ARBA00023278"/>
    </source>
</evidence>
<gene>
    <name evidence="18" type="ORF">Baya_6688</name>
</gene>
<evidence type="ECO:0000256" key="14">
    <source>
        <dbReference type="SAM" id="SignalP"/>
    </source>
</evidence>
<feature type="binding site" evidence="12">
    <location>
        <position position="193"/>
    </location>
    <ligand>
        <name>Ca(2+)</name>
        <dbReference type="ChEBI" id="CHEBI:29108"/>
        <label>3</label>
    </ligand>
</feature>
<dbReference type="SMART" id="SM00032">
    <property type="entry name" value="CCP"/>
    <property type="match status" value="2"/>
</dbReference>
<keyword evidence="2" id="KW-0964">Secreted</keyword>
<keyword evidence="6" id="KW-0720">Serine protease</keyword>
<keyword evidence="6" id="KW-0378">Hydrolase</keyword>
<feature type="disulfide bond" description="Interchain (between heavy and light chains)" evidence="11">
    <location>
        <begin position="369"/>
        <end position="481"/>
    </location>
</feature>
<dbReference type="CDD" id="cd00033">
    <property type="entry name" value="CCP"/>
    <property type="match status" value="1"/>
</dbReference>
<dbReference type="PROSITE" id="PS50240">
    <property type="entry name" value="TRYPSIN_DOM"/>
    <property type="match status" value="1"/>
</dbReference>
<feature type="disulfide bond" evidence="11">
    <location>
        <begin position="69"/>
        <end position="87"/>
    </location>
</feature>
<evidence type="ECO:0000256" key="2">
    <source>
        <dbReference type="ARBA" id="ARBA00022525"/>
    </source>
</evidence>
<feature type="domain" description="Sushi" evidence="17">
    <location>
        <begin position="299"/>
        <end position="367"/>
    </location>
</feature>
<feature type="signal peptide" evidence="14">
    <location>
        <begin position="1"/>
        <end position="20"/>
    </location>
</feature>
<keyword evidence="8" id="KW-0325">Glycoprotein</keyword>
<dbReference type="SUPFAM" id="SSF49854">
    <property type="entry name" value="Spermadhesin, CUB domain"/>
    <property type="match status" value="2"/>
</dbReference>
<feature type="disulfide bond" evidence="11">
    <location>
        <begin position="551"/>
        <end position="585"/>
    </location>
</feature>
<dbReference type="PROSITE" id="PS01180">
    <property type="entry name" value="CUB"/>
    <property type="match status" value="2"/>
</dbReference>
<keyword evidence="9" id="KW-0379">Hydroxylation</keyword>
<feature type="binding site" evidence="12">
    <location>
        <position position="64"/>
    </location>
    <ligand>
        <name>Ca(2+)</name>
        <dbReference type="ChEBI" id="CHEBI:29108"/>
        <label>1</label>
    </ligand>
</feature>
<name>A0A556U1K4_BAGYA</name>
<keyword evidence="4 13" id="KW-0768">Sushi</keyword>
<feature type="disulfide bond" evidence="11">
    <location>
        <begin position="137"/>
        <end position="162"/>
    </location>
</feature>
<evidence type="ECO:0000256" key="13">
    <source>
        <dbReference type="PROSITE-ProRule" id="PRU00302"/>
    </source>
</evidence>
<keyword evidence="12" id="KW-0106">Calcium</keyword>
<accession>A0A556U1K4</accession>
<feature type="disulfide bond" evidence="11">
    <location>
        <begin position="527"/>
        <end position="540"/>
    </location>
</feature>
<feature type="domain" description="Peptidase S1" evidence="16">
    <location>
        <begin position="380"/>
        <end position="609"/>
    </location>
</feature>
<evidence type="ECO:0000256" key="10">
    <source>
        <dbReference type="PIRSR" id="PIRSR001155-1"/>
    </source>
</evidence>
<feature type="domain" description="CUB" evidence="15">
    <location>
        <begin position="11"/>
        <end position="134"/>
    </location>
</feature>
<dbReference type="GO" id="GO:0072562">
    <property type="term" value="C:blood microparticle"/>
    <property type="evidence" value="ECO:0007669"/>
    <property type="project" value="TreeGrafter"/>
</dbReference>
<dbReference type="PROSITE" id="PS00135">
    <property type="entry name" value="TRYPSIN_SER"/>
    <property type="match status" value="1"/>
</dbReference>
<feature type="domain" description="CUB" evidence="15">
    <location>
        <begin position="135"/>
        <end position="230"/>
    </location>
</feature>
<feature type="active site" description="Charge relay system" evidence="10">
    <location>
        <position position="555"/>
    </location>
</feature>
<feature type="chain" id="PRO_5022190763" evidence="14">
    <location>
        <begin position="21"/>
        <end position="611"/>
    </location>
</feature>
<dbReference type="EMBL" id="VCAZ01000037">
    <property type="protein sequence ID" value="TSL82589.1"/>
    <property type="molecule type" value="Genomic_DNA"/>
</dbReference>
<dbReference type="SMART" id="SM00020">
    <property type="entry name" value="Tryp_SPc"/>
    <property type="match status" value="1"/>
</dbReference>
<feature type="disulfide bond" evidence="11 13">
    <location>
        <begin position="301"/>
        <end position="344"/>
    </location>
</feature>
<dbReference type="InterPro" id="IPR000859">
    <property type="entry name" value="CUB_dom"/>
</dbReference>
<feature type="binding site" evidence="12">
    <location>
        <position position="185"/>
    </location>
    <ligand>
        <name>Ca(2+)</name>
        <dbReference type="ChEBI" id="CHEBI:29108"/>
        <label>3</label>
    </ligand>
</feature>
<dbReference type="InterPro" id="IPR033116">
    <property type="entry name" value="TRYPSIN_SER"/>
</dbReference>
<evidence type="ECO:0000256" key="6">
    <source>
        <dbReference type="ARBA" id="ARBA00022825"/>
    </source>
</evidence>
<evidence type="ECO:0000256" key="3">
    <source>
        <dbReference type="ARBA" id="ARBA00022536"/>
    </source>
</evidence>
<dbReference type="PANTHER" id="PTHR24255:SF29">
    <property type="entry name" value="COMPLEMENT COMPONENT 1, S SUBCOMPONENT"/>
    <property type="match status" value="1"/>
</dbReference>
<dbReference type="GO" id="GO:0046872">
    <property type="term" value="F:metal ion binding"/>
    <property type="evidence" value="ECO:0007669"/>
    <property type="project" value="UniProtKB-KW"/>
</dbReference>
<protein>
    <submittedName>
        <fullName evidence="18">Mannan-binding lectin serine protease 2</fullName>
    </submittedName>
</protein>
<dbReference type="Gene3D" id="2.60.120.290">
    <property type="entry name" value="Spermadhesin, CUB domain"/>
    <property type="match status" value="2"/>
</dbReference>
<dbReference type="InterPro" id="IPR035976">
    <property type="entry name" value="Sushi/SCR/CCP_sf"/>
</dbReference>
<keyword evidence="12" id="KW-0479">Metal-binding</keyword>
<dbReference type="PANTHER" id="PTHR24255">
    <property type="entry name" value="COMPLEMENT COMPONENT 1, S SUBCOMPONENT-RELATED"/>
    <property type="match status" value="1"/>
</dbReference>
<dbReference type="InterPro" id="IPR001254">
    <property type="entry name" value="Trypsin_dom"/>
</dbReference>
<dbReference type="Gene3D" id="2.40.10.10">
    <property type="entry name" value="Trypsin-like serine proteases"/>
    <property type="match status" value="1"/>
</dbReference>
<keyword evidence="5 14" id="KW-0732">Signal</keyword>
<evidence type="ECO:0000313" key="19">
    <source>
        <dbReference type="Proteomes" id="UP000319801"/>
    </source>
</evidence>
<keyword evidence="7 11" id="KW-1015">Disulfide bond</keyword>
<dbReference type="InterPro" id="IPR035914">
    <property type="entry name" value="Sperma_CUB_dom_sf"/>
</dbReference>
<keyword evidence="19" id="KW-1185">Reference proteome</keyword>
<dbReference type="Proteomes" id="UP000319801">
    <property type="component" value="Unassembled WGS sequence"/>
</dbReference>